<evidence type="ECO:0000313" key="2">
    <source>
        <dbReference type="Proteomes" id="UP000245138"/>
    </source>
</evidence>
<proteinExistence type="predicted"/>
<sequence>MNIHNTLLSKVQTLIQQARQQAGQKLLSRTPLLLITGSATGEECASADRRQKGVRYVFNVFPGRARQLAAAQTQKAMIKAENMGHRQSAALTVLTAPMVNMMTYRK</sequence>
<dbReference type="Proteomes" id="UP000245138">
    <property type="component" value="Unassembled WGS sequence"/>
</dbReference>
<dbReference type="RefSeq" id="WP_109052507.1">
    <property type="nucleotide sequence ID" value="NZ_QDKJ01000001.1"/>
</dbReference>
<comment type="caution">
    <text evidence="1">The sequence shown here is derived from an EMBL/GenBank/DDBJ whole genome shotgun (WGS) entry which is preliminary data.</text>
</comment>
<reference evidence="1 2" key="1">
    <citation type="submission" date="2018-04" db="EMBL/GenBank/DDBJ databases">
        <title>Brenneria corticis sp.nov.</title>
        <authorList>
            <person name="Li Y."/>
        </authorList>
    </citation>
    <scope>NUCLEOTIDE SEQUENCE [LARGE SCALE GENOMIC DNA]</scope>
    <source>
        <strain evidence="1 2">LMG 27715</strain>
    </source>
</reference>
<keyword evidence="2" id="KW-1185">Reference proteome</keyword>
<accession>A0A2U1U274</accession>
<organism evidence="1 2">
    <name type="scientific">Brenneria roseae subsp. americana</name>
    <dbReference type="NCBI Taxonomy" id="1508507"/>
    <lineage>
        <taxon>Bacteria</taxon>
        <taxon>Pseudomonadati</taxon>
        <taxon>Pseudomonadota</taxon>
        <taxon>Gammaproteobacteria</taxon>
        <taxon>Enterobacterales</taxon>
        <taxon>Pectobacteriaceae</taxon>
        <taxon>Brenneria</taxon>
    </lineage>
</organism>
<protein>
    <submittedName>
        <fullName evidence="1">Uncharacterized protein</fullName>
    </submittedName>
</protein>
<dbReference type="EMBL" id="QDKJ01000001">
    <property type="protein sequence ID" value="PWC15744.1"/>
    <property type="molecule type" value="Genomic_DNA"/>
</dbReference>
<dbReference type="AlphaFoldDB" id="A0A2U1U274"/>
<gene>
    <name evidence="1" type="ORF">B4923_01105</name>
</gene>
<evidence type="ECO:0000313" key="1">
    <source>
        <dbReference type="EMBL" id="PWC15744.1"/>
    </source>
</evidence>
<name>A0A2U1U274_9GAMM</name>